<dbReference type="RefSeq" id="WP_273601312.1">
    <property type="nucleotide sequence ID" value="NZ_JAQQXT010000010.1"/>
</dbReference>
<organism evidence="2 3">
    <name type="scientific">Roseateles albus</name>
    <dbReference type="NCBI Taxonomy" id="2987525"/>
    <lineage>
        <taxon>Bacteria</taxon>
        <taxon>Pseudomonadati</taxon>
        <taxon>Pseudomonadota</taxon>
        <taxon>Betaproteobacteria</taxon>
        <taxon>Burkholderiales</taxon>
        <taxon>Sphaerotilaceae</taxon>
        <taxon>Roseateles</taxon>
    </lineage>
</organism>
<dbReference type="Pfam" id="PF07143">
    <property type="entry name" value="CrtC"/>
    <property type="match status" value="1"/>
</dbReference>
<dbReference type="PANTHER" id="PTHR38591:SF1">
    <property type="entry name" value="BLL1000 PROTEIN"/>
    <property type="match status" value="1"/>
</dbReference>
<dbReference type="Proteomes" id="UP001221189">
    <property type="component" value="Unassembled WGS sequence"/>
</dbReference>
<name>A0ABT5KGS9_9BURK</name>
<feature type="domain" description="AttH" evidence="1">
    <location>
        <begin position="51"/>
        <end position="228"/>
    </location>
</feature>
<dbReference type="Pfam" id="PF17186">
    <property type="entry name" value="Lipocalin_9"/>
    <property type="match status" value="1"/>
</dbReference>
<comment type="caution">
    <text evidence="2">The sequence shown here is derived from an EMBL/GenBank/DDBJ whole genome shotgun (WGS) entry which is preliminary data.</text>
</comment>
<keyword evidence="3" id="KW-1185">Reference proteome</keyword>
<dbReference type="Gene3D" id="2.40.370.10">
    <property type="entry name" value="AttH-like domain"/>
    <property type="match status" value="2"/>
</dbReference>
<dbReference type="EMBL" id="JAQQXT010000010">
    <property type="protein sequence ID" value="MDC8773135.1"/>
    <property type="molecule type" value="Genomic_DNA"/>
</dbReference>
<evidence type="ECO:0000313" key="2">
    <source>
        <dbReference type="EMBL" id="MDC8773135.1"/>
    </source>
</evidence>
<gene>
    <name evidence="2" type="ORF">PRZ03_16225</name>
</gene>
<evidence type="ECO:0000259" key="1">
    <source>
        <dbReference type="Pfam" id="PF07143"/>
    </source>
</evidence>
<evidence type="ECO:0000313" key="3">
    <source>
        <dbReference type="Proteomes" id="UP001221189"/>
    </source>
</evidence>
<dbReference type="InterPro" id="IPR010791">
    <property type="entry name" value="AttH_dom"/>
</dbReference>
<proteinExistence type="predicted"/>
<reference evidence="2 3" key="1">
    <citation type="submission" date="2022-10" db="EMBL/GenBank/DDBJ databases">
        <title>Paucibacter sp. hw1 Genome sequencing.</title>
        <authorList>
            <person name="Park S."/>
        </authorList>
    </citation>
    <scope>NUCLEOTIDE SEQUENCE [LARGE SCALE GENOMIC DNA]</scope>
    <source>
        <strain evidence="3">hw1</strain>
    </source>
</reference>
<dbReference type="InterPro" id="IPR023374">
    <property type="entry name" value="AttH-like_dom_sf"/>
</dbReference>
<dbReference type="PANTHER" id="PTHR38591">
    <property type="entry name" value="HYDROLASE"/>
    <property type="match status" value="1"/>
</dbReference>
<accession>A0ABT5KGS9</accession>
<protein>
    <submittedName>
        <fullName evidence="2">Carotenoid 1,2-hydratase</fullName>
    </submittedName>
</protein>
<dbReference type="SUPFAM" id="SSF159245">
    <property type="entry name" value="AttH-like"/>
    <property type="match status" value="1"/>
</dbReference>
<sequence>MMMNMVTALRRRRLLQALGLTSLPGLAQSEGKVPSLQFPRDFGAHPAQSLEWWYLTGVLGDVFSERELGPPRLGYQLTFFRVRGPAPPDHPSRFAARQLLLAHAAVTDLAGGKLQHDQRLARAGFGIAEASESDCDVHLRDWFLRRNEAGYRAGFASKTGGFALELRLQTTQPPLLQGQQGLSRKGPDPAQFSHYYSQVQLQTEAQLQLGGKTRQLSGRSWLDHEWSDNLLGAQGGEQAVGWDWAGINLSDGGALTVFRLRRADGTQLWAGGSWRKPGGASQDFAPAQISMAPLRHWRSPASGANYPVAWRITTPLGQLELRTLLDAQEVDARASTGMRYWEGAAELLSLDGQRLGLGYLELTGYADGMALLRSQGPGKKLKP</sequence>